<dbReference type="EMBL" id="DXFT01000121">
    <property type="protein sequence ID" value="HIX03706.1"/>
    <property type="molecule type" value="Genomic_DNA"/>
</dbReference>
<name>A0A9D1V091_9BACT</name>
<dbReference type="InterPro" id="IPR010994">
    <property type="entry name" value="RuvA_2-like"/>
</dbReference>
<evidence type="ECO:0000313" key="2">
    <source>
        <dbReference type="EMBL" id="HIX03706.1"/>
    </source>
</evidence>
<feature type="chain" id="PRO_5039652787" evidence="1">
    <location>
        <begin position="23"/>
        <end position="686"/>
    </location>
</feature>
<reference evidence="2" key="2">
    <citation type="submission" date="2021-04" db="EMBL/GenBank/DDBJ databases">
        <authorList>
            <person name="Gilroy R."/>
        </authorList>
    </citation>
    <scope>NUCLEOTIDE SEQUENCE</scope>
    <source>
        <strain evidence="2">23274</strain>
    </source>
</reference>
<evidence type="ECO:0000256" key="1">
    <source>
        <dbReference type="SAM" id="SignalP"/>
    </source>
</evidence>
<gene>
    <name evidence="2" type="ORF">H9863_06275</name>
</gene>
<proteinExistence type="predicted"/>
<keyword evidence="1" id="KW-0732">Signal</keyword>
<comment type="caution">
    <text evidence="2">The sequence shown here is derived from an EMBL/GenBank/DDBJ whole genome shotgun (WGS) entry which is preliminary data.</text>
</comment>
<evidence type="ECO:0000313" key="3">
    <source>
        <dbReference type="Proteomes" id="UP000824202"/>
    </source>
</evidence>
<protein>
    <submittedName>
        <fullName evidence="2">Helix-hairpin-helix domain-containing protein</fullName>
    </submittedName>
</protein>
<dbReference type="AlphaFoldDB" id="A0A9D1V091"/>
<reference evidence="2" key="1">
    <citation type="journal article" date="2021" name="PeerJ">
        <title>Extensive microbial diversity within the chicken gut microbiome revealed by metagenomics and culture.</title>
        <authorList>
            <person name="Gilroy R."/>
            <person name="Ravi A."/>
            <person name="Getino M."/>
            <person name="Pursley I."/>
            <person name="Horton D.L."/>
            <person name="Alikhan N.F."/>
            <person name="Baker D."/>
            <person name="Gharbi K."/>
            <person name="Hall N."/>
            <person name="Watson M."/>
            <person name="Adriaenssens E.M."/>
            <person name="Foster-Nyarko E."/>
            <person name="Jarju S."/>
            <person name="Secka A."/>
            <person name="Antonio M."/>
            <person name="Oren A."/>
            <person name="Chaudhuri R.R."/>
            <person name="La Ragione R."/>
            <person name="Hildebrand F."/>
            <person name="Pallen M.J."/>
        </authorList>
    </citation>
    <scope>NUCLEOTIDE SEQUENCE</scope>
    <source>
        <strain evidence="2">23274</strain>
    </source>
</reference>
<organism evidence="2 3">
    <name type="scientific">Candidatus Odoribacter faecigallinarum</name>
    <dbReference type="NCBI Taxonomy" id="2838706"/>
    <lineage>
        <taxon>Bacteria</taxon>
        <taxon>Pseudomonadati</taxon>
        <taxon>Bacteroidota</taxon>
        <taxon>Bacteroidia</taxon>
        <taxon>Bacteroidales</taxon>
        <taxon>Odoribacteraceae</taxon>
        <taxon>Odoribacter</taxon>
    </lineage>
</organism>
<dbReference type="Proteomes" id="UP000824202">
    <property type="component" value="Unassembled WGS sequence"/>
</dbReference>
<dbReference type="SUPFAM" id="SSF47781">
    <property type="entry name" value="RuvA domain 2-like"/>
    <property type="match status" value="1"/>
</dbReference>
<sequence length="686" mass="78815">MAVRKVAVWGLLLVALSFPGWAQQLPDVESLLESNGIENTEDGYEDLVATLLYLAAHPLNVNTAGFDSLKMLYFLSDSQIDQLLAFRKKFGRLDHPSELLLVTGFGQRDLDNILPFIFCGTEKEGEAPTFYRLVKHEMIARAYATLPRQEGYRLYPPEDFDTEKDYETKRRNRFQGAPLGTLLKYKFVSGTRFQAGCTFANDPGEGYFTRHQPLGFDFLSAHVKWGGEKTVRQVIVGDFRLQWGQGLVAWSGFTSGKSDMVVSHEKAGKGFSPYTSTDENKYLRGMAVSLALAEHIFLDGFASYKKTDATLVEADTLEQEDWLAVSLYESGYHRNENECDKKHRLKEFASGISLQWNHPVYRVTANALYYNFSPGLVPGDRLYQQYNEDGEDRFLASLDYRLLFRRFCFFGETAWGGAGNWATLNGLRYTGDLLSLCLLYRRYGVAYRSYYASGFGEFGNTANEEGIYCGLEWRPSDRFACTFYGDYFRFFSARYLADLPGRGWEFLGKATYAHGICGHTLRYKKEVRPENGKESAQADRDKQELRYQFDCRPSERIELRSRLSLAFYEKEGVSEQGYMVFQDFIYAALSKKFKAQYRLAWFHTDSYNARIYAYENNVLYGYSFPAFSGEGWRTYLNLSWRPVRFLTCYFKSGLTIYPHLSSLSSGLSKIDGNKRFDLTFQVRLTF</sequence>
<accession>A0A9D1V091</accession>
<feature type="signal peptide" evidence="1">
    <location>
        <begin position="1"/>
        <end position="22"/>
    </location>
</feature>
<dbReference type="Pfam" id="PF12836">
    <property type="entry name" value="HHH_3"/>
    <property type="match status" value="1"/>
</dbReference>